<proteinExistence type="predicted"/>
<dbReference type="SUPFAM" id="SSF54427">
    <property type="entry name" value="NTF2-like"/>
    <property type="match status" value="1"/>
</dbReference>
<dbReference type="AlphaFoldDB" id="A0A087CJ29"/>
<evidence type="ECO:0000313" key="1">
    <source>
        <dbReference type="EMBL" id="KFI83279.1"/>
    </source>
</evidence>
<reference evidence="1 2" key="1">
    <citation type="submission" date="2014-03" db="EMBL/GenBank/DDBJ databases">
        <title>Genomics of Bifidobacteria.</title>
        <authorList>
            <person name="Ventura M."/>
            <person name="Milani C."/>
            <person name="Lugli G.A."/>
        </authorList>
    </citation>
    <scope>NUCLEOTIDE SEQUENCE [LARGE SCALE GENOMIC DNA]</scope>
    <source>
        <strain evidence="1 2">LMG 21775</strain>
    </source>
</reference>
<dbReference type="InterPro" id="IPR032710">
    <property type="entry name" value="NTF2-like_dom_sf"/>
</dbReference>
<dbReference type="RefSeq" id="WP_033495605.1">
    <property type="nucleotide sequence ID" value="NZ_BAABVZ010000001.1"/>
</dbReference>
<gene>
    <name evidence="1" type="ORF">BPSY_0375</name>
</gene>
<dbReference type="OrthoDB" id="2028355at2"/>
<sequence length="133" mass="15829">MSSELEQAIKNRLETGFKNWNGGYDQWLEWCNTLYEPDAHYNVYGKRLTLEEYKHMMGEFFEKYDIRMGEFFNMLVEDDWCAIRYRTYILDKATGTEFEQMSFEFVHFKDNAQPIGARVIEGWATSTNPLSSD</sequence>
<dbReference type="Proteomes" id="UP000029050">
    <property type="component" value="Unassembled WGS sequence"/>
</dbReference>
<organism evidence="1 2">
    <name type="scientific">Bifidobacterium psychraerophilum</name>
    <dbReference type="NCBI Taxonomy" id="218140"/>
    <lineage>
        <taxon>Bacteria</taxon>
        <taxon>Bacillati</taxon>
        <taxon>Actinomycetota</taxon>
        <taxon>Actinomycetes</taxon>
        <taxon>Bifidobacteriales</taxon>
        <taxon>Bifidobacteriaceae</taxon>
        <taxon>Bifidobacterium</taxon>
    </lineage>
</organism>
<accession>A0A087CJ29</accession>
<dbReference type="Gene3D" id="3.10.450.50">
    <property type="match status" value="1"/>
</dbReference>
<evidence type="ECO:0008006" key="3">
    <source>
        <dbReference type="Google" id="ProtNLM"/>
    </source>
</evidence>
<comment type="caution">
    <text evidence="1">The sequence shown here is derived from an EMBL/GenBank/DDBJ whole genome shotgun (WGS) entry which is preliminary data.</text>
</comment>
<name>A0A087CJ29_9BIFI</name>
<protein>
    <recommendedName>
        <fullName evidence="3">SnoaL-like domain-containing protein</fullName>
    </recommendedName>
</protein>
<keyword evidence="2" id="KW-1185">Reference proteome</keyword>
<evidence type="ECO:0000313" key="2">
    <source>
        <dbReference type="Proteomes" id="UP000029050"/>
    </source>
</evidence>
<dbReference type="GeneID" id="98299586"/>
<dbReference type="EMBL" id="JGZI01000007">
    <property type="protein sequence ID" value="KFI83279.1"/>
    <property type="molecule type" value="Genomic_DNA"/>
</dbReference>